<name>A0A161J603_9BACI</name>
<proteinExistence type="predicted"/>
<gene>
    <name evidence="2" type="ORF">A361_20895</name>
</gene>
<evidence type="ECO:0000313" key="2">
    <source>
        <dbReference type="EMBL" id="AND41511.1"/>
    </source>
</evidence>
<dbReference type="RefSeq" id="WP_019380401.1">
    <property type="nucleotide sequence ID" value="NZ_CP015506.1"/>
</dbReference>
<dbReference type="EMBL" id="CP015506">
    <property type="protein sequence ID" value="AND41511.1"/>
    <property type="molecule type" value="Genomic_DNA"/>
</dbReference>
<protein>
    <recommendedName>
        <fullName evidence="4">Aminodeoxychorismate lyase</fullName>
    </recommendedName>
</protein>
<feature type="region of interest" description="Disordered" evidence="1">
    <location>
        <begin position="62"/>
        <end position="95"/>
    </location>
</feature>
<dbReference type="eggNOG" id="COG1559">
    <property type="taxonomic scope" value="Bacteria"/>
</dbReference>
<dbReference type="AlphaFoldDB" id="A0A161J603"/>
<dbReference type="Proteomes" id="UP000077856">
    <property type="component" value="Chromosome"/>
</dbReference>
<dbReference type="Gene3D" id="3.30.1490.480">
    <property type="entry name" value="Endolytic murein transglycosylase"/>
    <property type="match status" value="1"/>
</dbReference>
<dbReference type="KEGG" id="bon:A361_20895"/>
<reference evidence="2 3" key="1">
    <citation type="submission" date="2016-04" db="EMBL/GenBank/DDBJ databases">
        <title>Complete genome sequence of Bacillus oceanisediminis strain 2691.</title>
        <authorList>
            <person name="Jeong H."/>
            <person name="Kim H.J."/>
            <person name="Lee D.-W."/>
        </authorList>
    </citation>
    <scope>NUCLEOTIDE SEQUENCE [LARGE SCALE GENOMIC DNA]</scope>
    <source>
        <strain evidence="2 3">2691</strain>
    </source>
</reference>
<evidence type="ECO:0008006" key="4">
    <source>
        <dbReference type="Google" id="ProtNLM"/>
    </source>
</evidence>
<accession>A0A161J603</accession>
<evidence type="ECO:0000256" key="1">
    <source>
        <dbReference type="SAM" id="MobiDB-lite"/>
    </source>
</evidence>
<evidence type="ECO:0000313" key="3">
    <source>
        <dbReference type="Proteomes" id="UP000077856"/>
    </source>
</evidence>
<organism evidence="2 3">
    <name type="scientific">Cytobacillus oceanisediminis 2691</name>
    <dbReference type="NCBI Taxonomy" id="1196031"/>
    <lineage>
        <taxon>Bacteria</taxon>
        <taxon>Bacillati</taxon>
        <taxon>Bacillota</taxon>
        <taxon>Bacilli</taxon>
        <taxon>Bacillales</taxon>
        <taxon>Bacillaceae</taxon>
        <taxon>Cytobacillus</taxon>
    </lineage>
</organism>
<dbReference type="STRING" id="1196031.A361_20895"/>
<feature type="compositionally biased region" description="Basic and acidic residues" evidence="1">
    <location>
        <begin position="66"/>
        <end position="85"/>
    </location>
</feature>
<sequence length="161" mass="18115">MNKRNTRAFAFGILTAVIAFSTPYFFIKPNQSENRKIDVSSAKEFLQANGYTVLTEEEYTLLQQTKSEDPANKNTEEKEEPAEKDTEPEEGSQEVYQLTIESGMTPGEIAAQLEEANVIDQAADFGIYLEEYGFSKKIQLGTFKLTADMSYKEIAKIITKS</sequence>